<gene>
    <name evidence="3" type="ORF">C8P67_102389</name>
</gene>
<dbReference type="EMBL" id="QUNI01000002">
    <property type="protein sequence ID" value="REH01130.1"/>
    <property type="molecule type" value="Genomic_DNA"/>
</dbReference>
<feature type="transmembrane region" description="Helical" evidence="1">
    <location>
        <begin position="54"/>
        <end position="72"/>
    </location>
</feature>
<keyword evidence="1" id="KW-1133">Transmembrane helix</keyword>
<evidence type="ECO:0000259" key="2">
    <source>
        <dbReference type="Pfam" id="PF13239"/>
    </source>
</evidence>
<reference evidence="3 4" key="1">
    <citation type="submission" date="2018-08" db="EMBL/GenBank/DDBJ databases">
        <title>Genomic Encyclopedia of Archaeal and Bacterial Type Strains, Phase II (KMG-II): from individual species to whole genera.</title>
        <authorList>
            <person name="Goeker M."/>
        </authorList>
    </citation>
    <scope>NUCLEOTIDE SEQUENCE [LARGE SCALE GENOMIC DNA]</scope>
    <source>
        <strain evidence="3 4">DSM 100880</strain>
    </source>
</reference>
<keyword evidence="4" id="KW-1185">Reference proteome</keyword>
<feature type="transmembrane region" description="Helical" evidence="1">
    <location>
        <begin position="21"/>
        <end position="42"/>
    </location>
</feature>
<evidence type="ECO:0000313" key="4">
    <source>
        <dbReference type="Proteomes" id="UP000257136"/>
    </source>
</evidence>
<name>A0A3E0EUM6_9FLAO</name>
<organism evidence="3 4">
    <name type="scientific">Flavobacterium aquicola</name>
    <dbReference type="NCBI Taxonomy" id="1682742"/>
    <lineage>
        <taxon>Bacteria</taxon>
        <taxon>Pseudomonadati</taxon>
        <taxon>Bacteroidota</taxon>
        <taxon>Flavobacteriia</taxon>
        <taxon>Flavobacteriales</taxon>
        <taxon>Flavobacteriaceae</taxon>
        <taxon>Flavobacterium</taxon>
    </lineage>
</organism>
<keyword evidence="1" id="KW-0812">Transmembrane</keyword>
<evidence type="ECO:0000256" key="1">
    <source>
        <dbReference type="SAM" id="Phobius"/>
    </source>
</evidence>
<accession>A0A3E0EUM6</accession>
<dbReference type="AlphaFoldDB" id="A0A3E0EUM6"/>
<dbReference type="OrthoDB" id="8965954at2"/>
<proteinExistence type="predicted"/>
<dbReference type="InterPro" id="IPR025698">
    <property type="entry name" value="2TM_dom"/>
</dbReference>
<comment type="caution">
    <text evidence="3">The sequence shown here is derived from an EMBL/GenBank/DDBJ whole genome shotgun (WGS) entry which is preliminary data.</text>
</comment>
<protein>
    <submittedName>
        <fullName evidence="3">2TM domain-containing protein</fullName>
    </submittedName>
</protein>
<dbReference type="Pfam" id="PF13239">
    <property type="entry name" value="2TM"/>
    <property type="match status" value="1"/>
</dbReference>
<evidence type="ECO:0000313" key="3">
    <source>
        <dbReference type="EMBL" id="REH01130.1"/>
    </source>
</evidence>
<dbReference type="Proteomes" id="UP000257136">
    <property type="component" value="Unassembled WGS sequence"/>
</dbReference>
<keyword evidence="1" id="KW-0472">Membrane</keyword>
<dbReference type="RefSeq" id="WP_115810801.1">
    <property type="nucleotide sequence ID" value="NZ_QUNI01000002.1"/>
</dbReference>
<sequence length="104" mass="12824">MENNFKNEDSYSKARKRVEEVKAFYGHLFSFILINIGLFVVNSVTSPNHLWFDYWFYWQLLFWGIGLLFHGLKTFNYSPFFNKDWKERKIKEILEKENNKQKWE</sequence>
<feature type="domain" description="2TM" evidence="2">
    <location>
        <begin position="13"/>
        <end position="94"/>
    </location>
</feature>